<reference evidence="6" key="1">
    <citation type="submission" date="2019-08" db="EMBL/GenBank/DDBJ databases">
        <authorList>
            <person name="Kucharzyk K."/>
            <person name="Murdoch R.W."/>
            <person name="Higgins S."/>
            <person name="Loffler F."/>
        </authorList>
    </citation>
    <scope>NUCLEOTIDE SEQUENCE</scope>
</reference>
<dbReference type="InterPro" id="IPR000595">
    <property type="entry name" value="cNMP-bd_dom"/>
</dbReference>
<dbReference type="SUPFAM" id="SSF51206">
    <property type="entry name" value="cAMP-binding domain-like"/>
    <property type="match status" value="1"/>
</dbReference>
<keyword evidence="2" id="KW-0238">DNA-binding</keyword>
<proteinExistence type="predicted"/>
<dbReference type="Pfam" id="PF13545">
    <property type="entry name" value="HTH_Crp_2"/>
    <property type="match status" value="1"/>
</dbReference>
<keyword evidence="1" id="KW-0805">Transcription regulation</keyword>
<dbReference type="InterPro" id="IPR050397">
    <property type="entry name" value="Env_Response_Regulators"/>
</dbReference>
<organism evidence="6">
    <name type="scientific">bioreactor metagenome</name>
    <dbReference type="NCBI Taxonomy" id="1076179"/>
    <lineage>
        <taxon>unclassified sequences</taxon>
        <taxon>metagenomes</taxon>
        <taxon>ecological metagenomes</taxon>
    </lineage>
</organism>
<dbReference type="PANTHER" id="PTHR24567">
    <property type="entry name" value="CRP FAMILY TRANSCRIPTIONAL REGULATORY PROTEIN"/>
    <property type="match status" value="1"/>
</dbReference>
<comment type="caution">
    <text evidence="6">The sequence shown here is derived from an EMBL/GenBank/DDBJ whole genome shotgun (WGS) entry which is preliminary data.</text>
</comment>
<dbReference type="GO" id="GO:0003677">
    <property type="term" value="F:DNA binding"/>
    <property type="evidence" value="ECO:0007669"/>
    <property type="project" value="UniProtKB-KW"/>
</dbReference>
<dbReference type="AlphaFoldDB" id="A0A645DIF3"/>
<feature type="domain" description="Cyclic nucleotide-binding" evidence="4">
    <location>
        <begin position="23"/>
        <end position="95"/>
    </location>
</feature>
<dbReference type="Gene3D" id="2.60.120.10">
    <property type="entry name" value="Jelly Rolls"/>
    <property type="match status" value="1"/>
</dbReference>
<dbReference type="SMART" id="SM00100">
    <property type="entry name" value="cNMP"/>
    <property type="match status" value="1"/>
</dbReference>
<keyword evidence="3" id="KW-0804">Transcription</keyword>
<dbReference type="EMBL" id="VSSQ01036516">
    <property type="protein sequence ID" value="MPM89021.1"/>
    <property type="molecule type" value="Genomic_DNA"/>
</dbReference>
<evidence type="ECO:0000256" key="3">
    <source>
        <dbReference type="ARBA" id="ARBA00023163"/>
    </source>
</evidence>
<dbReference type="GO" id="GO:0003700">
    <property type="term" value="F:DNA-binding transcription factor activity"/>
    <property type="evidence" value="ECO:0007669"/>
    <property type="project" value="TreeGrafter"/>
</dbReference>
<sequence>MLEIQQKVNFLKDFTSVIKKAPIFSGISEDELGSMLVCLDARTAEYGKGEYILRVGDRAEAVGLLLSGSAIVAYEDFWGNRNIISRVAPGQTFAEAFACSPGAALSVGAYAEEPCAVMWLNLARILGTCPTACAHHSRMIRNLLSDLAEKNLKFSEKLAHMSQRTTREKLMSYLSAEAQRSGSPEFDIPFSRQQLADYLSVERSAMSTELGHLRDEGVLRFDKNHFVLLFAKEGGRKR</sequence>
<dbReference type="SUPFAM" id="SSF46785">
    <property type="entry name" value="Winged helix' DNA-binding domain"/>
    <property type="match status" value="1"/>
</dbReference>
<evidence type="ECO:0000256" key="1">
    <source>
        <dbReference type="ARBA" id="ARBA00023015"/>
    </source>
</evidence>
<name>A0A645DIF3_9ZZZZ</name>
<evidence type="ECO:0000256" key="2">
    <source>
        <dbReference type="ARBA" id="ARBA00023125"/>
    </source>
</evidence>
<dbReference type="InterPro" id="IPR018490">
    <property type="entry name" value="cNMP-bd_dom_sf"/>
</dbReference>
<protein>
    <submittedName>
        <fullName evidence="6">Uncharacterized protein</fullName>
    </submittedName>
</protein>
<dbReference type="PROSITE" id="PS50042">
    <property type="entry name" value="CNMP_BINDING_3"/>
    <property type="match status" value="1"/>
</dbReference>
<dbReference type="PROSITE" id="PS51063">
    <property type="entry name" value="HTH_CRP_2"/>
    <property type="match status" value="1"/>
</dbReference>
<gene>
    <name evidence="6" type="ORF">SDC9_136129</name>
</gene>
<evidence type="ECO:0000259" key="4">
    <source>
        <dbReference type="PROSITE" id="PS50042"/>
    </source>
</evidence>
<dbReference type="PANTHER" id="PTHR24567:SF58">
    <property type="entry name" value="CYCLIC AMP-BINDING REGULATORY PROTEIN"/>
    <property type="match status" value="1"/>
</dbReference>
<dbReference type="Pfam" id="PF00027">
    <property type="entry name" value="cNMP_binding"/>
    <property type="match status" value="1"/>
</dbReference>
<feature type="domain" description="HTH crp-type" evidence="5">
    <location>
        <begin position="164"/>
        <end position="233"/>
    </location>
</feature>
<dbReference type="InterPro" id="IPR012318">
    <property type="entry name" value="HTH_CRP"/>
</dbReference>
<dbReference type="CDD" id="cd00038">
    <property type="entry name" value="CAP_ED"/>
    <property type="match status" value="1"/>
</dbReference>
<evidence type="ECO:0000259" key="5">
    <source>
        <dbReference type="PROSITE" id="PS51063"/>
    </source>
</evidence>
<dbReference type="InterPro" id="IPR036390">
    <property type="entry name" value="WH_DNA-bd_sf"/>
</dbReference>
<accession>A0A645DIF3</accession>
<dbReference type="InterPro" id="IPR014710">
    <property type="entry name" value="RmlC-like_jellyroll"/>
</dbReference>
<dbReference type="GO" id="GO:0005829">
    <property type="term" value="C:cytosol"/>
    <property type="evidence" value="ECO:0007669"/>
    <property type="project" value="TreeGrafter"/>
</dbReference>
<evidence type="ECO:0000313" key="6">
    <source>
        <dbReference type="EMBL" id="MPM89021.1"/>
    </source>
</evidence>